<dbReference type="Pfam" id="PF13173">
    <property type="entry name" value="AAA_14"/>
    <property type="match status" value="1"/>
</dbReference>
<name>X1BDH1_9ZZZZ</name>
<evidence type="ECO:0008006" key="4">
    <source>
        <dbReference type="Google" id="ProtNLM"/>
    </source>
</evidence>
<dbReference type="AlphaFoldDB" id="X1BDH1"/>
<evidence type="ECO:0000259" key="2">
    <source>
        <dbReference type="Pfam" id="PF13635"/>
    </source>
</evidence>
<protein>
    <recommendedName>
        <fullName evidence="4">AAA domain-containing protein</fullName>
    </recommendedName>
</protein>
<dbReference type="SUPFAM" id="SSF52540">
    <property type="entry name" value="P-loop containing nucleoside triphosphate hydrolases"/>
    <property type="match status" value="1"/>
</dbReference>
<evidence type="ECO:0000313" key="3">
    <source>
        <dbReference type="EMBL" id="GAG82183.1"/>
    </source>
</evidence>
<reference evidence="3" key="1">
    <citation type="journal article" date="2014" name="Front. Microbiol.">
        <title>High frequency of phylogenetically diverse reductive dehalogenase-homologous genes in deep subseafloor sedimentary metagenomes.</title>
        <authorList>
            <person name="Kawai M."/>
            <person name="Futagami T."/>
            <person name="Toyoda A."/>
            <person name="Takaki Y."/>
            <person name="Nishi S."/>
            <person name="Hori S."/>
            <person name="Arai W."/>
            <person name="Tsubouchi T."/>
            <person name="Morono Y."/>
            <person name="Uchiyama I."/>
            <person name="Ito T."/>
            <person name="Fujiyama A."/>
            <person name="Inagaki F."/>
            <person name="Takami H."/>
        </authorList>
    </citation>
    <scope>NUCLEOTIDE SEQUENCE</scope>
    <source>
        <strain evidence="3">Expedition CK06-06</strain>
    </source>
</reference>
<feature type="domain" description="DUF4143" evidence="2">
    <location>
        <begin position="198"/>
        <end position="295"/>
    </location>
</feature>
<accession>X1BDH1</accession>
<dbReference type="PANTHER" id="PTHR43566">
    <property type="entry name" value="CONSERVED PROTEIN"/>
    <property type="match status" value="1"/>
</dbReference>
<dbReference type="PANTHER" id="PTHR43566:SF2">
    <property type="entry name" value="DUF4143 DOMAIN-CONTAINING PROTEIN"/>
    <property type="match status" value="1"/>
</dbReference>
<dbReference type="InterPro" id="IPR025420">
    <property type="entry name" value="DUF4143"/>
</dbReference>
<dbReference type="InterPro" id="IPR041682">
    <property type="entry name" value="AAA_14"/>
</dbReference>
<sequence>MHLYPRYIEPVLNAALADTPVVCLLGPRQVGKSTLVQQLRPKRAYISFDDQNLLNAARNDPVGFVQGLPEPVILDEVQRVPELMPAIKSVVDKKRLPGRFLLTGSANLLLLPRVQESLAGRVEVVHLNPLSEMEKQGGKNSLIQSLLAGAIKTEISARQEIVPGIAEAVCSGGYPEPNTRTGPRARRWYQQYLNAIIQRDVKDIAAVRDENEMMRLMELLAYRTANMMNFSNLSSDLGMDRETVEKYMAILERLFLIRRLPAWHGSNAKRLIKSPKVHVIDSGLAAMLNRLKIEDWQSQS</sequence>
<feature type="domain" description="AAA" evidence="1">
    <location>
        <begin position="19"/>
        <end position="133"/>
    </location>
</feature>
<evidence type="ECO:0000259" key="1">
    <source>
        <dbReference type="Pfam" id="PF13173"/>
    </source>
</evidence>
<comment type="caution">
    <text evidence="3">The sequence shown here is derived from an EMBL/GenBank/DDBJ whole genome shotgun (WGS) entry which is preliminary data.</text>
</comment>
<dbReference type="Pfam" id="PF13635">
    <property type="entry name" value="DUF4143"/>
    <property type="match status" value="1"/>
</dbReference>
<proteinExistence type="predicted"/>
<organism evidence="3">
    <name type="scientific">marine sediment metagenome</name>
    <dbReference type="NCBI Taxonomy" id="412755"/>
    <lineage>
        <taxon>unclassified sequences</taxon>
        <taxon>metagenomes</taxon>
        <taxon>ecological metagenomes</taxon>
    </lineage>
</organism>
<feature type="non-terminal residue" evidence="3">
    <location>
        <position position="300"/>
    </location>
</feature>
<dbReference type="EMBL" id="BART01016474">
    <property type="protein sequence ID" value="GAG82183.1"/>
    <property type="molecule type" value="Genomic_DNA"/>
</dbReference>
<dbReference type="InterPro" id="IPR027417">
    <property type="entry name" value="P-loop_NTPase"/>
</dbReference>
<gene>
    <name evidence="3" type="ORF">S01H4_31675</name>
</gene>